<evidence type="ECO:0000256" key="2">
    <source>
        <dbReference type="ARBA" id="ARBA00022448"/>
    </source>
</evidence>
<comment type="caution">
    <text evidence="8">The sequence shown here is derived from an EMBL/GenBank/DDBJ whole genome shotgun (WGS) entry which is preliminary data.</text>
</comment>
<evidence type="ECO:0000313" key="9">
    <source>
        <dbReference type="Proteomes" id="UP001390339"/>
    </source>
</evidence>
<keyword evidence="9" id="KW-1185">Reference proteome</keyword>
<reference evidence="8 9" key="1">
    <citation type="journal article" date="2024" name="IMA Fungus">
        <title>Apiospora arundinis, a panoply of carbohydrate-active enzymes and secondary metabolites.</title>
        <authorList>
            <person name="Sorensen T."/>
            <person name="Petersen C."/>
            <person name="Muurmann A.T."/>
            <person name="Christiansen J.V."/>
            <person name="Brundto M.L."/>
            <person name="Overgaard C.K."/>
            <person name="Boysen A.T."/>
            <person name="Wollenberg R.D."/>
            <person name="Larsen T.O."/>
            <person name="Sorensen J.L."/>
            <person name="Nielsen K.L."/>
            <person name="Sondergaard T.E."/>
        </authorList>
    </citation>
    <scope>NUCLEOTIDE SEQUENCE [LARGE SCALE GENOMIC DNA]</scope>
    <source>
        <strain evidence="8 9">AAU 773</strain>
    </source>
</reference>
<keyword evidence="2" id="KW-0813">Transport</keyword>
<sequence length="329" mass="37153">MDMHHVPLSQYVSWESEMVVQDHRIHVRNSNNFSILVVNGAEYRIRTDCMDRDEVASRIIAALATAKRKPIEAALTHAEDRTQQQMTREEEAKLVRKIDVHILPTIILMYLCCFMDRINIGNARLYGLEEDLSMHGHEYPLAVSCLFTTYVLGITPASLLVKKIKPRRFVPTLAIGWGAISACIGLVRTKTELFLLRLLLGLFEAGYFATVCLYFTVFYRRRELGKRISYLFATTAFAGSITGLLGYAIGSLDGSRGMRAWRWLMILEGAPSIVLGSISYFIFADTPGESKYLTDREKGFLGVRRYLDGTNLGVSDSRGIIQWDQCFAA</sequence>
<dbReference type="PANTHER" id="PTHR43791:SF91">
    <property type="entry name" value="MAJOR FACILITATOR SUPERFAMILY (MFS) PROFILE DOMAIN-CONTAINING PROTEIN-RELATED"/>
    <property type="match status" value="1"/>
</dbReference>
<dbReference type="Gene3D" id="1.20.1250.20">
    <property type="entry name" value="MFS general substrate transporter like domains"/>
    <property type="match status" value="1"/>
</dbReference>
<dbReference type="SUPFAM" id="SSF103473">
    <property type="entry name" value="MFS general substrate transporter"/>
    <property type="match status" value="1"/>
</dbReference>
<evidence type="ECO:0000256" key="1">
    <source>
        <dbReference type="ARBA" id="ARBA00004141"/>
    </source>
</evidence>
<dbReference type="InterPro" id="IPR036259">
    <property type="entry name" value="MFS_trans_sf"/>
</dbReference>
<comment type="subcellular location">
    <subcellularLocation>
        <location evidence="1">Membrane</location>
        <topology evidence="1">Multi-pass membrane protein</topology>
    </subcellularLocation>
</comment>
<keyword evidence="3 6" id="KW-0812">Transmembrane</keyword>
<evidence type="ECO:0000256" key="4">
    <source>
        <dbReference type="ARBA" id="ARBA00022989"/>
    </source>
</evidence>
<dbReference type="Pfam" id="PF07690">
    <property type="entry name" value="MFS_1"/>
    <property type="match status" value="1"/>
</dbReference>
<feature type="transmembrane region" description="Helical" evidence="6">
    <location>
        <begin position="139"/>
        <end position="161"/>
    </location>
</feature>
<dbReference type="EMBL" id="JAPCWZ010000004">
    <property type="protein sequence ID" value="KAK8867619.1"/>
    <property type="molecule type" value="Genomic_DNA"/>
</dbReference>
<dbReference type="PROSITE" id="PS50850">
    <property type="entry name" value="MFS"/>
    <property type="match status" value="1"/>
</dbReference>
<evidence type="ECO:0000313" key="8">
    <source>
        <dbReference type="EMBL" id="KAK8867619.1"/>
    </source>
</evidence>
<evidence type="ECO:0000256" key="6">
    <source>
        <dbReference type="SAM" id="Phobius"/>
    </source>
</evidence>
<evidence type="ECO:0000256" key="3">
    <source>
        <dbReference type="ARBA" id="ARBA00022692"/>
    </source>
</evidence>
<protein>
    <submittedName>
        <fullName evidence="8">MFS transporter</fullName>
    </submittedName>
</protein>
<evidence type="ECO:0000256" key="5">
    <source>
        <dbReference type="ARBA" id="ARBA00023136"/>
    </source>
</evidence>
<dbReference type="InterPro" id="IPR011701">
    <property type="entry name" value="MFS"/>
</dbReference>
<accession>A0ABR2IRZ7</accession>
<feature type="transmembrane region" description="Helical" evidence="6">
    <location>
        <begin position="261"/>
        <end position="283"/>
    </location>
</feature>
<dbReference type="Proteomes" id="UP001390339">
    <property type="component" value="Unassembled WGS sequence"/>
</dbReference>
<feature type="transmembrane region" description="Helical" evidence="6">
    <location>
        <begin position="168"/>
        <end position="187"/>
    </location>
</feature>
<name>A0ABR2IRZ7_9PEZI</name>
<dbReference type="PANTHER" id="PTHR43791">
    <property type="entry name" value="PERMEASE-RELATED"/>
    <property type="match status" value="1"/>
</dbReference>
<feature type="transmembrane region" description="Helical" evidence="6">
    <location>
        <begin position="98"/>
        <end position="119"/>
    </location>
</feature>
<gene>
    <name evidence="8" type="ORF">PGQ11_006197</name>
</gene>
<evidence type="ECO:0000259" key="7">
    <source>
        <dbReference type="PROSITE" id="PS50850"/>
    </source>
</evidence>
<feature type="transmembrane region" description="Helical" evidence="6">
    <location>
        <begin position="193"/>
        <end position="216"/>
    </location>
</feature>
<feature type="transmembrane region" description="Helical" evidence="6">
    <location>
        <begin position="228"/>
        <end position="249"/>
    </location>
</feature>
<feature type="domain" description="Major facilitator superfamily (MFS) profile" evidence="7">
    <location>
        <begin position="102"/>
        <end position="329"/>
    </location>
</feature>
<keyword evidence="5 6" id="KW-0472">Membrane</keyword>
<proteinExistence type="predicted"/>
<dbReference type="InterPro" id="IPR020846">
    <property type="entry name" value="MFS_dom"/>
</dbReference>
<keyword evidence="4 6" id="KW-1133">Transmembrane helix</keyword>
<organism evidence="8 9">
    <name type="scientific">Apiospora arundinis</name>
    <dbReference type="NCBI Taxonomy" id="335852"/>
    <lineage>
        <taxon>Eukaryota</taxon>
        <taxon>Fungi</taxon>
        <taxon>Dikarya</taxon>
        <taxon>Ascomycota</taxon>
        <taxon>Pezizomycotina</taxon>
        <taxon>Sordariomycetes</taxon>
        <taxon>Xylariomycetidae</taxon>
        <taxon>Amphisphaeriales</taxon>
        <taxon>Apiosporaceae</taxon>
        <taxon>Apiospora</taxon>
    </lineage>
</organism>